<proteinExistence type="predicted"/>
<evidence type="ECO:0000313" key="1">
    <source>
        <dbReference type="EMBL" id="SDE24761.1"/>
    </source>
</evidence>
<dbReference type="EMBL" id="FNAS01000005">
    <property type="protein sequence ID" value="SDE24761.1"/>
    <property type="molecule type" value="Genomic_DNA"/>
</dbReference>
<sequence>MKITVNNQEVEAYKLIMRKNFVEDIASDKKTLK</sequence>
<reference evidence="1 2" key="1">
    <citation type="submission" date="2016-10" db="EMBL/GenBank/DDBJ databases">
        <authorList>
            <person name="de Groot N.N."/>
        </authorList>
    </citation>
    <scope>NUCLEOTIDE SEQUENCE [LARGE SCALE GENOMIC DNA]</scope>
    <source>
        <strain evidence="1 2">DSM 24015</strain>
    </source>
</reference>
<name>A0A1G7BCL8_9FLAO</name>
<dbReference type="AlphaFoldDB" id="A0A1G7BCL8"/>
<dbReference type="STRING" id="1071918.SAMN05421544_105115"/>
<accession>A0A1G7BCL8</accession>
<gene>
    <name evidence="1" type="ORF">SAMN05421544_105115</name>
</gene>
<protein>
    <submittedName>
        <fullName evidence="1">Uncharacterized protein</fullName>
    </submittedName>
</protein>
<organism evidence="1 2">
    <name type="scientific">Riemerella columbipharyngis</name>
    <dbReference type="NCBI Taxonomy" id="1071918"/>
    <lineage>
        <taxon>Bacteria</taxon>
        <taxon>Pseudomonadati</taxon>
        <taxon>Bacteroidota</taxon>
        <taxon>Flavobacteriia</taxon>
        <taxon>Flavobacteriales</taxon>
        <taxon>Weeksellaceae</taxon>
        <taxon>Riemerella</taxon>
    </lineage>
</organism>
<evidence type="ECO:0000313" key="2">
    <source>
        <dbReference type="Proteomes" id="UP000198517"/>
    </source>
</evidence>
<dbReference type="Proteomes" id="UP000198517">
    <property type="component" value="Unassembled WGS sequence"/>
</dbReference>
<keyword evidence="2" id="KW-1185">Reference proteome</keyword>